<accession>A0ACC0G9R4</accession>
<reference evidence="1 2" key="1">
    <citation type="journal article" date="2022" name="Plant J.">
        <title>Chromosome-level genome of Camellia lanceoleosa provides a valuable resource for understanding genome evolution and self-incompatibility.</title>
        <authorList>
            <person name="Gong W."/>
            <person name="Xiao S."/>
            <person name="Wang L."/>
            <person name="Liao Z."/>
            <person name="Chang Y."/>
            <person name="Mo W."/>
            <person name="Hu G."/>
            <person name="Li W."/>
            <person name="Zhao G."/>
            <person name="Zhu H."/>
            <person name="Hu X."/>
            <person name="Ji K."/>
            <person name="Xiang X."/>
            <person name="Song Q."/>
            <person name="Yuan D."/>
            <person name="Jin S."/>
            <person name="Zhang L."/>
        </authorList>
    </citation>
    <scope>NUCLEOTIDE SEQUENCE [LARGE SCALE GENOMIC DNA]</scope>
    <source>
        <strain evidence="1">SQ_2022a</strain>
    </source>
</reference>
<evidence type="ECO:0000313" key="1">
    <source>
        <dbReference type="EMBL" id="KAI7996925.1"/>
    </source>
</evidence>
<evidence type="ECO:0000313" key="2">
    <source>
        <dbReference type="Proteomes" id="UP001060215"/>
    </source>
</evidence>
<gene>
    <name evidence="1" type="ORF">LOK49_LG10G00885</name>
</gene>
<dbReference type="EMBL" id="CM045767">
    <property type="protein sequence ID" value="KAI7996925.1"/>
    <property type="molecule type" value="Genomic_DNA"/>
</dbReference>
<dbReference type="Proteomes" id="UP001060215">
    <property type="component" value="Chromosome 10"/>
</dbReference>
<proteinExistence type="predicted"/>
<keyword evidence="2" id="KW-1185">Reference proteome</keyword>
<name>A0ACC0G9R4_9ERIC</name>
<comment type="caution">
    <text evidence="1">The sequence shown here is derived from an EMBL/GenBank/DDBJ whole genome shotgun (WGS) entry which is preliminary data.</text>
</comment>
<organism evidence="1 2">
    <name type="scientific">Camellia lanceoleosa</name>
    <dbReference type="NCBI Taxonomy" id="1840588"/>
    <lineage>
        <taxon>Eukaryota</taxon>
        <taxon>Viridiplantae</taxon>
        <taxon>Streptophyta</taxon>
        <taxon>Embryophyta</taxon>
        <taxon>Tracheophyta</taxon>
        <taxon>Spermatophyta</taxon>
        <taxon>Magnoliopsida</taxon>
        <taxon>eudicotyledons</taxon>
        <taxon>Gunneridae</taxon>
        <taxon>Pentapetalae</taxon>
        <taxon>asterids</taxon>
        <taxon>Ericales</taxon>
        <taxon>Theaceae</taxon>
        <taxon>Camellia</taxon>
    </lineage>
</organism>
<sequence length="157" mass="18020">MLNDIICYFCIVNHTVGGILNRAIKAEDKKHGDLLRLDHVKGYLELSAKTKSYFAAAVASWDADFYVKVDDDVHVNIATLGETLARYRKKPRVYIGYMKSGPVLSQKGVRYHEPEYWKFGKTGNRYFRHATGQLYAISKDLAIYISIKQLSYTLTWC</sequence>
<protein>
    <submittedName>
        <fullName evidence="1">Beta-1,3-galactosyltransferase 2</fullName>
    </submittedName>
</protein>